<evidence type="ECO:0000256" key="1">
    <source>
        <dbReference type="SAM" id="SignalP"/>
    </source>
</evidence>
<keyword evidence="3" id="KW-1185">Reference proteome</keyword>
<name>A0A9N9G0W7_9GLOM</name>
<accession>A0A9N9G0W7</accession>
<dbReference type="EMBL" id="CAJVPI010000846">
    <property type="protein sequence ID" value="CAG8576914.1"/>
    <property type="molecule type" value="Genomic_DNA"/>
</dbReference>
<sequence length="130" mass="13958">MKFQSILIFLVFLIASLAAGTYAETPTSTATALPKLPKPPEFFILVLKSVDNSTQVTKAASNACIDFSRFSIKKASADKNVVYKLYNGANCTNLIYTGTSDTYFAPALPAGSIKLSCPDPVVGSSLKLYY</sequence>
<proteinExistence type="predicted"/>
<organism evidence="2 3">
    <name type="scientific">Paraglomus brasilianum</name>
    <dbReference type="NCBI Taxonomy" id="144538"/>
    <lineage>
        <taxon>Eukaryota</taxon>
        <taxon>Fungi</taxon>
        <taxon>Fungi incertae sedis</taxon>
        <taxon>Mucoromycota</taxon>
        <taxon>Glomeromycotina</taxon>
        <taxon>Glomeromycetes</taxon>
        <taxon>Paraglomerales</taxon>
        <taxon>Paraglomeraceae</taxon>
        <taxon>Paraglomus</taxon>
    </lineage>
</organism>
<feature type="chain" id="PRO_5040354302" evidence="1">
    <location>
        <begin position="24"/>
        <end position="130"/>
    </location>
</feature>
<dbReference type="AlphaFoldDB" id="A0A9N9G0W7"/>
<protein>
    <submittedName>
        <fullName evidence="2">7166_t:CDS:1</fullName>
    </submittedName>
</protein>
<evidence type="ECO:0000313" key="2">
    <source>
        <dbReference type="EMBL" id="CAG8576914.1"/>
    </source>
</evidence>
<gene>
    <name evidence="2" type="ORF">PBRASI_LOCUS6410</name>
</gene>
<reference evidence="2" key="1">
    <citation type="submission" date="2021-06" db="EMBL/GenBank/DDBJ databases">
        <authorList>
            <person name="Kallberg Y."/>
            <person name="Tangrot J."/>
            <person name="Rosling A."/>
        </authorList>
    </citation>
    <scope>NUCLEOTIDE SEQUENCE</scope>
    <source>
        <strain evidence="2">BR232B</strain>
    </source>
</reference>
<evidence type="ECO:0000313" key="3">
    <source>
        <dbReference type="Proteomes" id="UP000789739"/>
    </source>
</evidence>
<feature type="signal peptide" evidence="1">
    <location>
        <begin position="1"/>
        <end position="23"/>
    </location>
</feature>
<keyword evidence="1" id="KW-0732">Signal</keyword>
<comment type="caution">
    <text evidence="2">The sequence shown here is derived from an EMBL/GenBank/DDBJ whole genome shotgun (WGS) entry which is preliminary data.</text>
</comment>
<dbReference type="Proteomes" id="UP000789739">
    <property type="component" value="Unassembled WGS sequence"/>
</dbReference>